<dbReference type="Pfam" id="PF18465">
    <property type="entry name" value="Rieske_3"/>
    <property type="match status" value="1"/>
</dbReference>
<evidence type="ECO:0000256" key="1">
    <source>
        <dbReference type="ARBA" id="ARBA00022723"/>
    </source>
</evidence>
<dbReference type="GO" id="GO:0050611">
    <property type="term" value="F:arsenate reductase (azurin) activity"/>
    <property type="evidence" value="ECO:0007669"/>
    <property type="project" value="UniProtKB-EC"/>
</dbReference>
<sequence>MTQLSFNDKLAVNDKSALNDQPALNSQYLQPTSTLLPPASAEVITTACDYCIVACGYKVYRWPVSSPSGGPAASENAFGVDFPVHALQAWVSPQQHNIISHNGKPHHVVVVADKDIQVVNKGGDSSVRGGLLARKLYNPETPTKDRLKQPLVRINGQLQPVEWDFALDIAAQVGRHVIDMHGSNSYCVKTYSYQYIENTYAITKYSLRHVNTANFSFHDTPSDVTATPGFRDAGFDNFAPSYDDWGAADTLMICGTDPYETKTIIFTQFIMPAVHRGMKTVILNPRETAGIAWLKAQGGLHLDINPGSDNLVIGAIARVILEQGWQDNEWIENWVNNKWESSSGFGQGTRNTPWQWRTTWGKFQTNGFDDYKQWNLEQKEYAPEYAASIAGIDVEKIHKAAEMLAMPVNGQRVKASIGIEKGFYWSNNTGNTNAIASLATIIGTGGREGRVIGRFGGHQRGGLAGGKLPRNKSPEKVAGRRRRSIDTDRYLYSGHTRMAHVIGTTWIQAMCGSYGLKEKFTDLTTRNPHQATRRDKQHIIDTLKKRADSGGMVVINQDIYLRDPIGKQFADIIFPAATWGEEDFMRANGERRLRLYQKFADAPGQAKPDWWIVAQMASRMGYDGFDWQNSNDVAEESSRFSRGSRKDFNMIKVAAHAEGKTLHQKLAEFGTEGIQGPVFYNYDTKKLIGTKRLHDTEMSWDDLVDKGLQDGPQGANIMRKQLTQFNSQTGKVNLQKHPWDLFSDFHAWLTPQKDELWFSNGRINEIWQSGFDDTERRPYITHRWPENWIEVHPEDAEKRGIEAGDEVLVYSERVANFKDTILGIESDDFQFSNLMKNGHIQLDYAEIKAVAIVTSATKKGVLYCNMMDMKNPANALTTRVVDQISGNYNYKMGVAKIKKIGESKYKREFEGFSFAPRNIV</sequence>
<dbReference type="GO" id="GO:0016020">
    <property type="term" value="C:membrane"/>
    <property type="evidence" value="ECO:0007669"/>
    <property type="project" value="TreeGrafter"/>
</dbReference>
<dbReference type="Gene3D" id="2.40.40.20">
    <property type="match status" value="1"/>
</dbReference>
<dbReference type="InterPro" id="IPR006657">
    <property type="entry name" value="MoPterin_dinucl-bd_dom"/>
</dbReference>
<keyword evidence="1" id="KW-0479">Metal-binding</keyword>
<dbReference type="AlphaFoldDB" id="A0A1C3J137"/>
<reference evidence="8" key="1">
    <citation type="submission" date="2016-06" db="EMBL/GenBank/DDBJ databases">
        <authorList>
            <person name="Rodrigo-Torres Lidia"/>
            <person name="Arahal R.David."/>
        </authorList>
    </citation>
    <scope>NUCLEOTIDE SEQUENCE [LARGE SCALE GENOMIC DNA]</scope>
    <source>
        <strain evidence="8">CECT 7223</strain>
    </source>
</reference>
<feature type="domain" description="Molybdopterin oxidoreductase" evidence="4">
    <location>
        <begin position="146"/>
        <end position="618"/>
    </location>
</feature>
<keyword evidence="2" id="KW-0408">Iron</keyword>
<dbReference type="Gene3D" id="3.40.228.10">
    <property type="entry name" value="Dimethylsulfoxide Reductase, domain 2"/>
    <property type="match status" value="1"/>
</dbReference>
<dbReference type="Proteomes" id="UP000092876">
    <property type="component" value="Unassembled WGS sequence"/>
</dbReference>
<evidence type="ECO:0000256" key="3">
    <source>
        <dbReference type="ARBA" id="ARBA00023014"/>
    </source>
</evidence>
<dbReference type="GO" id="GO:0046872">
    <property type="term" value="F:metal ion binding"/>
    <property type="evidence" value="ECO:0007669"/>
    <property type="project" value="UniProtKB-KW"/>
</dbReference>
<dbReference type="GO" id="GO:0003954">
    <property type="term" value="F:NADH dehydrogenase activity"/>
    <property type="evidence" value="ECO:0007669"/>
    <property type="project" value="TreeGrafter"/>
</dbReference>
<dbReference type="Gene3D" id="3.40.50.740">
    <property type="match status" value="1"/>
</dbReference>
<dbReference type="PANTHER" id="PTHR43105">
    <property type="entry name" value="RESPIRATORY NITRATE REDUCTASE"/>
    <property type="match status" value="1"/>
</dbReference>
<name>A0A1C3J137_9VIBR</name>
<dbReference type="SUPFAM" id="SSF50692">
    <property type="entry name" value="ADC-like"/>
    <property type="match status" value="1"/>
</dbReference>
<protein>
    <submittedName>
        <fullName evidence="7">Arsenite oxidase subunit AioA</fullName>
        <ecNumber evidence="7">1.20.9.1</ecNumber>
    </submittedName>
</protein>
<dbReference type="InterPro" id="IPR050123">
    <property type="entry name" value="Prok_molybdopt-oxidoreductase"/>
</dbReference>
<dbReference type="SUPFAM" id="SSF53706">
    <property type="entry name" value="Formate dehydrogenase/DMSO reductase, domains 1-3"/>
    <property type="match status" value="1"/>
</dbReference>
<dbReference type="GO" id="GO:0051536">
    <property type="term" value="F:iron-sulfur cluster binding"/>
    <property type="evidence" value="ECO:0007669"/>
    <property type="project" value="UniProtKB-KW"/>
</dbReference>
<dbReference type="GO" id="GO:0022904">
    <property type="term" value="P:respiratory electron transport chain"/>
    <property type="evidence" value="ECO:0007669"/>
    <property type="project" value="TreeGrafter"/>
</dbReference>
<evidence type="ECO:0000259" key="5">
    <source>
        <dbReference type="Pfam" id="PF01568"/>
    </source>
</evidence>
<feature type="domain" description="Arsenite oxidase subunit AioA/Iodate reductase subunit IdrA 3Fe-4S cluster" evidence="6">
    <location>
        <begin position="48"/>
        <end position="143"/>
    </location>
</feature>
<dbReference type="GO" id="GO:0043546">
    <property type="term" value="F:molybdopterin cofactor binding"/>
    <property type="evidence" value="ECO:0007669"/>
    <property type="project" value="InterPro"/>
</dbReference>
<evidence type="ECO:0000313" key="8">
    <source>
        <dbReference type="Proteomes" id="UP000092876"/>
    </source>
</evidence>
<dbReference type="GeneID" id="94235443"/>
<dbReference type="Gene3D" id="3.30.200.200">
    <property type="match status" value="1"/>
</dbReference>
<dbReference type="PANTHER" id="PTHR43105:SF10">
    <property type="entry name" value="NADH-QUINONE OXIDOREDUCTASE SUBUNIT G"/>
    <property type="match status" value="1"/>
</dbReference>
<dbReference type="InterPro" id="IPR009010">
    <property type="entry name" value="Asp_de-COase-like_dom_sf"/>
</dbReference>
<accession>A0A1C3J137</accession>
<keyword evidence="7" id="KW-0560">Oxidoreductase</keyword>
<dbReference type="InterPro" id="IPR041632">
    <property type="entry name" value="AioA/IdrA_3Fe-4S"/>
</dbReference>
<dbReference type="Pfam" id="PF01568">
    <property type="entry name" value="Molydop_binding"/>
    <property type="match status" value="1"/>
</dbReference>
<dbReference type="EMBL" id="FLQP01000061">
    <property type="protein sequence ID" value="SBS67375.1"/>
    <property type="molecule type" value="Genomic_DNA"/>
</dbReference>
<proteinExistence type="predicted"/>
<evidence type="ECO:0000256" key="2">
    <source>
        <dbReference type="ARBA" id="ARBA00023004"/>
    </source>
</evidence>
<dbReference type="Pfam" id="PF00384">
    <property type="entry name" value="Molybdopterin"/>
    <property type="match status" value="1"/>
</dbReference>
<keyword evidence="3" id="KW-0411">Iron-sulfur</keyword>
<evidence type="ECO:0000259" key="4">
    <source>
        <dbReference type="Pfam" id="PF00384"/>
    </source>
</evidence>
<evidence type="ECO:0000313" key="7">
    <source>
        <dbReference type="EMBL" id="SBS67375.1"/>
    </source>
</evidence>
<dbReference type="InterPro" id="IPR006656">
    <property type="entry name" value="Mopterin_OxRdtase"/>
</dbReference>
<feature type="domain" description="Molybdopterin dinucleotide-binding" evidence="5">
    <location>
        <begin position="756"/>
        <end position="813"/>
    </location>
</feature>
<dbReference type="EC" id="1.20.9.1" evidence="7"/>
<organism evidence="7 8">
    <name type="scientific">Vibrio atlanticus</name>
    <dbReference type="NCBI Taxonomy" id="693153"/>
    <lineage>
        <taxon>Bacteria</taxon>
        <taxon>Pseudomonadati</taxon>
        <taxon>Pseudomonadota</taxon>
        <taxon>Gammaproteobacteria</taxon>
        <taxon>Vibrionales</taxon>
        <taxon>Vibrionaceae</taxon>
        <taxon>Vibrio</taxon>
    </lineage>
</organism>
<dbReference type="GO" id="GO:1990204">
    <property type="term" value="C:oxidoreductase complex"/>
    <property type="evidence" value="ECO:0007669"/>
    <property type="project" value="UniProtKB-ARBA"/>
</dbReference>
<gene>
    <name evidence="7" type="primary">aioA</name>
    <name evidence="7" type="ORF">VAT7223_03677</name>
</gene>
<dbReference type="RefSeq" id="WP_209439706.1">
    <property type="nucleotide sequence ID" value="NZ_AP025461.1"/>
</dbReference>
<evidence type="ECO:0000259" key="6">
    <source>
        <dbReference type="Pfam" id="PF18465"/>
    </source>
</evidence>